<gene>
    <name evidence="2" type="ORF">EFL26_13120</name>
</gene>
<accession>A0A3N0GP81</accession>
<feature type="transmembrane region" description="Helical" evidence="1">
    <location>
        <begin position="88"/>
        <end position="107"/>
    </location>
</feature>
<reference evidence="2 3" key="1">
    <citation type="submission" date="2018-11" db="EMBL/GenBank/DDBJ databases">
        <authorList>
            <person name="Li F."/>
        </authorList>
    </citation>
    <scope>NUCLEOTIDE SEQUENCE [LARGE SCALE GENOMIC DNA]</scope>
    <source>
        <strain evidence="2 3">Gsoil 818</strain>
    </source>
</reference>
<dbReference type="OrthoDB" id="4870234at2"/>
<organism evidence="2 3">
    <name type="scientific">Nocardioides pocheonensis</name>
    <dbReference type="NCBI Taxonomy" id="661485"/>
    <lineage>
        <taxon>Bacteria</taxon>
        <taxon>Bacillati</taxon>
        <taxon>Actinomycetota</taxon>
        <taxon>Actinomycetes</taxon>
        <taxon>Propionibacteriales</taxon>
        <taxon>Nocardioidaceae</taxon>
        <taxon>Nocardioides</taxon>
    </lineage>
</organism>
<dbReference type="Pfam" id="PF07332">
    <property type="entry name" value="Phage_holin_3_6"/>
    <property type="match status" value="1"/>
</dbReference>
<sequence>MAQQAHQGTRPVAAEEPTIGALVHDLAQEIPQLVRSEIRLAQAEVAEKGRAVGTGLGMFSAAGLLAFFALGTLVAAAVLGLAEALPGWASALVVAAVLLAGAGVAALTGRKKVTEGQPLKPERAVAGVQKDVAAVKEAAR</sequence>
<dbReference type="RefSeq" id="WP_123223298.1">
    <property type="nucleotide sequence ID" value="NZ_RJSF01000040.1"/>
</dbReference>
<evidence type="ECO:0000313" key="3">
    <source>
        <dbReference type="Proteomes" id="UP000279994"/>
    </source>
</evidence>
<comment type="caution">
    <text evidence="2">The sequence shown here is derived from an EMBL/GenBank/DDBJ whole genome shotgun (WGS) entry which is preliminary data.</text>
</comment>
<protein>
    <submittedName>
        <fullName evidence="2">Phage holin family protein</fullName>
    </submittedName>
</protein>
<proteinExistence type="predicted"/>
<evidence type="ECO:0000313" key="2">
    <source>
        <dbReference type="EMBL" id="RNM13890.1"/>
    </source>
</evidence>
<dbReference type="InterPro" id="IPR009937">
    <property type="entry name" value="Phage_holin_3_6"/>
</dbReference>
<keyword evidence="3" id="KW-1185">Reference proteome</keyword>
<name>A0A3N0GP81_9ACTN</name>
<dbReference type="Proteomes" id="UP000279994">
    <property type="component" value="Unassembled WGS sequence"/>
</dbReference>
<dbReference type="EMBL" id="RJSF01000040">
    <property type="protein sequence ID" value="RNM13890.1"/>
    <property type="molecule type" value="Genomic_DNA"/>
</dbReference>
<feature type="transmembrane region" description="Helical" evidence="1">
    <location>
        <begin position="56"/>
        <end position="82"/>
    </location>
</feature>
<keyword evidence="1" id="KW-1133">Transmembrane helix</keyword>
<evidence type="ECO:0000256" key="1">
    <source>
        <dbReference type="SAM" id="Phobius"/>
    </source>
</evidence>
<dbReference type="AlphaFoldDB" id="A0A3N0GP81"/>
<keyword evidence="1" id="KW-0472">Membrane</keyword>
<keyword evidence="1" id="KW-0812">Transmembrane</keyword>